<feature type="domain" description="DUF7373" evidence="2">
    <location>
        <begin position="57"/>
        <end position="260"/>
    </location>
</feature>
<sequence>MKLLATTARFVTTVGMTVALVSSAACGSDSDAVTDPVVDLTKLDLGAYQGKPADLGLPKNMYVARFMEANRLGDVLPLPHEVDPNLTVGEASETHAFLDVGKEFHLGPIFRWLHEENFNSSVRNYVGGFATSASSNEAYTLSYELVSSALLFSDPESARVAAGELSKADFYGDVPVEPTALEKYPDSVARWQPAKQLLTTWTANDKYVIITNVINHENAELGVSDPKFLTDLAAKSIAATTDSLRNFKPTPVDQLMKTPVDPDNVRSLALRRPTGDSFINIPGTFDLHGAMQFAPNPKILEKAYRDNGVDRVAFDAGELVRAKDSAAAQKIFEERSAANRLMRKVESPKGLPNAVCLNYKGPDTKIRYYCHVRYGRYAAVVFSQQLLDAQQRISAQYSILANSK</sequence>
<accession>W5T9G3</accession>
<dbReference type="HOGENOM" id="CLU_054533_1_0_11"/>
<dbReference type="EMBL" id="CP006850">
    <property type="protein sequence ID" value="AHH15784.1"/>
    <property type="molecule type" value="Genomic_DNA"/>
</dbReference>
<dbReference type="eggNOG" id="ENOG502ZUWB">
    <property type="taxonomic scope" value="Bacteria"/>
</dbReference>
<feature type="domain" description="DUF7373" evidence="3">
    <location>
        <begin position="282"/>
        <end position="403"/>
    </location>
</feature>
<keyword evidence="5" id="KW-1185">Reference proteome</keyword>
<evidence type="ECO:0000256" key="1">
    <source>
        <dbReference type="SAM" id="SignalP"/>
    </source>
</evidence>
<evidence type="ECO:0000313" key="5">
    <source>
        <dbReference type="Proteomes" id="UP000019150"/>
    </source>
</evidence>
<dbReference type="AlphaFoldDB" id="W5T9G3"/>
<dbReference type="Pfam" id="PF24092">
    <property type="entry name" value="DUF7373_C"/>
    <property type="match status" value="1"/>
</dbReference>
<dbReference type="KEGG" id="nno:NONO_c09770"/>
<protein>
    <recommendedName>
        <fullName evidence="6">Lipoprotein</fullName>
    </recommendedName>
</protein>
<reference evidence="4 5" key="1">
    <citation type="journal article" date="2014" name="Appl. Environ. Microbiol.">
        <title>Insights into the Microbial Degradation of Rubber and Gutta-Percha by Analysis of the Complete Genome of Nocardia nova SH22a.</title>
        <authorList>
            <person name="Luo Q."/>
            <person name="Hiessl S."/>
            <person name="Poehlein A."/>
            <person name="Daniel R."/>
            <person name="Steinbuchel A."/>
        </authorList>
    </citation>
    <scope>NUCLEOTIDE SEQUENCE [LARGE SCALE GENOMIC DNA]</scope>
    <source>
        <strain evidence="4">SH22a</strain>
    </source>
</reference>
<gene>
    <name evidence="4" type="ORF">NONO_c09770</name>
</gene>
<dbReference type="PROSITE" id="PS51257">
    <property type="entry name" value="PROKAR_LIPOPROTEIN"/>
    <property type="match status" value="1"/>
</dbReference>
<dbReference type="Proteomes" id="UP000019150">
    <property type="component" value="Chromosome"/>
</dbReference>
<dbReference type="Pfam" id="PF24088">
    <property type="entry name" value="DUF7373"/>
    <property type="match status" value="1"/>
</dbReference>
<proteinExistence type="predicted"/>
<evidence type="ECO:0000259" key="2">
    <source>
        <dbReference type="Pfam" id="PF24088"/>
    </source>
</evidence>
<name>W5T9G3_9NOCA</name>
<evidence type="ECO:0000259" key="3">
    <source>
        <dbReference type="Pfam" id="PF24092"/>
    </source>
</evidence>
<feature type="signal peptide" evidence="1">
    <location>
        <begin position="1"/>
        <end position="27"/>
    </location>
</feature>
<evidence type="ECO:0008006" key="6">
    <source>
        <dbReference type="Google" id="ProtNLM"/>
    </source>
</evidence>
<dbReference type="InterPro" id="IPR055797">
    <property type="entry name" value="DUF7373"/>
</dbReference>
<dbReference type="InterPro" id="IPR056463">
    <property type="entry name" value="DUF7373_C"/>
</dbReference>
<dbReference type="PATRIC" id="fig|1415166.3.peg.990"/>
<keyword evidence="1" id="KW-0732">Signal</keyword>
<organism evidence="4 5">
    <name type="scientific">Nocardia nova SH22a</name>
    <dbReference type="NCBI Taxonomy" id="1415166"/>
    <lineage>
        <taxon>Bacteria</taxon>
        <taxon>Bacillati</taxon>
        <taxon>Actinomycetota</taxon>
        <taxon>Actinomycetes</taxon>
        <taxon>Mycobacteriales</taxon>
        <taxon>Nocardiaceae</taxon>
        <taxon>Nocardia</taxon>
    </lineage>
</organism>
<dbReference type="STRING" id="1415166.NONO_c09770"/>
<evidence type="ECO:0000313" key="4">
    <source>
        <dbReference type="EMBL" id="AHH15784.1"/>
    </source>
</evidence>
<feature type="chain" id="PRO_5039404609" description="Lipoprotein" evidence="1">
    <location>
        <begin position="28"/>
        <end position="404"/>
    </location>
</feature>
<dbReference type="RefSeq" id="WP_025347304.1">
    <property type="nucleotide sequence ID" value="NZ_CP006850.1"/>
</dbReference>
<dbReference type="OrthoDB" id="4398318at2"/>